<dbReference type="AlphaFoldDB" id="A0A0L0VXS5"/>
<feature type="region of interest" description="Disordered" evidence="1">
    <location>
        <begin position="75"/>
        <end position="101"/>
    </location>
</feature>
<sequence>MYSHTPAKNPHVHAQASQIPSLCVQPAKITHICRYKDALLPSLLYSPVHYSSSYRSRSSDSAQLLKFPLDIQSSRSNDDNRVLQQDKDLNRSHSNKTNESSLLKRINLPPEGKITVKPYEAYAKELEQFHIHHSNQSTVSQLLYPNKDIKAIINSNALSSLLCP</sequence>
<accession>A0A0L0VXS5</accession>
<feature type="compositionally biased region" description="Basic and acidic residues" evidence="1">
    <location>
        <begin position="76"/>
        <end position="91"/>
    </location>
</feature>
<reference evidence="3" key="1">
    <citation type="submission" date="2014-03" db="EMBL/GenBank/DDBJ databases">
        <title>The Genome Sequence of Puccinia striiformis f. sp. tritici PST-78.</title>
        <authorList>
            <consortium name="The Broad Institute Genome Sequencing Platform"/>
            <person name="Cuomo C."/>
            <person name="Hulbert S."/>
            <person name="Chen X."/>
            <person name="Walker B."/>
            <person name="Young S.K."/>
            <person name="Zeng Q."/>
            <person name="Gargeya S."/>
            <person name="Fitzgerald M."/>
            <person name="Haas B."/>
            <person name="Abouelleil A."/>
            <person name="Alvarado L."/>
            <person name="Arachchi H.M."/>
            <person name="Berlin A.M."/>
            <person name="Chapman S.B."/>
            <person name="Goldberg J."/>
            <person name="Griggs A."/>
            <person name="Gujja S."/>
            <person name="Hansen M."/>
            <person name="Howarth C."/>
            <person name="Imamovic A."/>
            <person name="Larimer J."/>
            <person name="McCowan C."/>
            <person name="Montmayeur A."/>
            <person name="Murphy C."/>
            <person name="Neiman D."/>
            <person name="Pearson M."/>
            <person name="Priest M."/>
            <person name="Roberts A."/>
            <person name="Saif S."/>
            <person name="Shea T."/>
            <person name="Sisk P."/>
            <person name="Sykes S."/>
            <person name="Wortman J."/>
            <person name="Nusbaum C."/>
            <person name="Birren B."/>
        </authorList>
    </citation>
    <scope>NUCLEOTIDE SEQUENCE [LARGE SCALE GENOMIC DNA]</scope>
    <source>
        <strain evidence="3">race PST-78</strain>
    </source>
</reference>
<dbReference type="EMBL" id="AJIL01000014">
    <property type="protein sequence ID" value="KNF04068.1"/>
    <property type="molecule type" value="Genomic_DNA"/>
</dbReference>
<gene>
    <name evidence="2" type="ORF">PSTG_02773</name>
</gene>
<organism evidence="2 3">
    <name type="scientific">Puccinia striiformis f. sp. tritici PST-78</name>
    <dbReference type="NCBI Taxonomy" id="1165861"/>
    <lineage>
        <taxon>Eukaryota</taxon>
        <taxon>Fungi</taxon>
        <taxon>Dikarya</taxon>
        <taxon>Basidiomycota</taxon>
        <taxon>Pucciniomycotina</taxon>
        <taxon>Pucciniomycetes</taxon>
        <taxon>Pucciniales</taxon>
        <taxon>Pucciniaceae</taxon>
        <taxon>Puccinia</taxon>
    </lineage>
</organism>
<dbReference type="Proteomes" id="UP000054564">
    <property type="component" value="Unassembled WGS sequence"/>
</dbReference>
<evidence type="ECO:0000313" key="3">
    <source>
        <dbReference type="Proteomes" id="UP000054564"/>
    </source>
</evidence>
<comment type="caution">
    <text evidence="2">The sequence shown here is derived from an EMBL/GenBank/DDBJ whole genome shotgun (WGS) entry which is preliminary data.</text>
</comment>
<keyword evidence="3" id="KW-1185">Reference proteome</keyword>
<name>A0A0L0VXS5_9BASI</name>
<protein>
    <submittedName>
        <fullName evidence="2">Uncharacterized protein</fullName>
    </submittedName>
</protein>
<proteinExistence type="predicted"/>
<evidence type="ECO:0000313" key="2">
    <source>
        <dbReference type="EMBL" id="KNF04068.1"/>
    </source>
</evidence>
<evidence type="ECO:0000256" key="1">
    <source>
        <dbReference type="SAM" id="MobiDB-lite"/>
    </source>
</evidence>